<comment type="similarity">
    <text evidence="2">Belongs to the oxygen-dependent FAD-linked oxidoreductase family.</text>
</comment>
<dbReference type="RefSeq" id="WP_087927338.1">
    <property type="nucleotide sequence ID" value="NZ_CP021744.1"/>
</dbReference>
<keyword evidence="4" id="KW-0274">FAD</keyword>
<name>A0A1Z2L4G7_9ACTN</name>
<reference evidence="7 8" key="1">
    <citation type="submission" date="2017-06" db="EMBL/GenBank/DDBJ databases">
        <title>Streptomyces albireticuli Genome sequencing and assembly.</title>
        <authorList>
            <person name="Wang Y."/>
            <person name="Du B."/>
            <person name="Ding Y."/>
            <person name="Liu H."/>
            <person name="Hou Q."/>
            <person name="Liu K."/>
            <person name="Yao L."/>
            <person name="Wang C."/>
        </authorList>
    </citation>
    <scope>NUCLEOTIDE SEQUENCE [LARGE SCALE GENOMIC DNA]</scope>
    <source>
        <strain evidence="7 8">MDJK11</strain>
    </source>
</reference>
<keyword evidence="3" id="KW-0285">Flavoprotein</keyword>
<evidence type="ECO:0000256" key="2">
    <source>
        <dbReference type="ARBA" id="ARBA00005466"/>
    </source>
</evidence>
<evidence type="ECO:0000313" key="7">
    <source>
        <dbReference type="EMBL" id="ARZ69176.1"/>
    </source>
</evidence>
<keyword evidence="5" id="KW-0560">Oxidoreductase</keyword>
<dbReference type="PANTHER" id="PTHR42973:SF39">
    <property type="entry name" value="FAD-BINDING PCMH-TYPE DOMAIN-CONTAINING PROTEIN"/>
    <property type="match status" value="1"/>
</dbReference>
<comment type="cofactor">
    <cofactor evidence="1">
        <name>FAD</name>
        <dbReference type="ChEBI" id="CHEBI:57692"/>
    </cofactor>
</comment>
<dbReference type="KEGG" id="salj:SMD11_3543"/>
<evidence type="ECO:0000313" key="8">
    <source>
        <dbReference type="Proteomes" id="UP000195755"/>
    </source>
</evidence>
<dbReference type="PROSITE" id="PS51387">
    <property type="entry name" value="FAD_PCMH"/>
    <property type="match status" value="1"/>
</dbReference>
<dbReference type="InterPro" id="IPR012951">
    <property type="entry name" value="BBE"/>
</dbReference>
<evidence type="ECO:0000256" key="5">
    <source>
        <dbReference type="ARBA" id="ARBA00023002"/>
    </source>
</evidence>
<dbReference type="InterPro" id="IPR050416">
    <property type="entry name" value="FAD-linked_Oxidoreductase"/>
</dbReference>
<dbReference type="Pfam" id="PF01565">
    <property type="entry name" value="FAD_binding_4"/>
    <property type="match status" value="1"/>
</dbReference>
<dbReference type="OrthoDB" id="545125at2"/>
<evidence type="ECO:0000256" key="3">
    <source>
        <dbReference type="ARBA" id="ARBA00022630"/>
    </source>
</evidence>
<proteinExistence type="inferred from homology"/>
<protein>
    <submittedName>
        <fullName evidence="7">FAD-linked oxidase</fullName>
    </submittedName>
</protein>
<dbReference type="InterPro" id="IPR016169">
    <property type="entry name" value="FAD-bd_PCMH_sub2"/>
</dbReference>
<dbReference type="Gene3D" id="3.30.465.10">
    <property type="match status" value="1"/>
</dbReference>
<dbReference type="InterPro" id="IPR006311">
    <property type="entry name" value="TAT_signal"/>
</dbReference>
<dbReference type="GO" id="GO:0016491">
    <property type="term" value="F:oxidoreductase activity"/>
    <property type="evidence" value="ECO:0007669"/>
    <property type="project" value="UniProtKB-KW"/>
</dbReference>
<sequence length="555" mass="59782">MRDNSRDAGYPRRRFLAGTAAAGATAAVLGTVGTLPGAPPATATGAAEGAGEAVVPAFGPVTVKPSDRRYPDLVWGTNRRWVGTPDSVRLVGTADHVVAAVQEAVDGGRQLAVRSGGHCYEDFVTGDGVRLVIDMSCMDEVGYDPGRRAFFIEPGARLGDAYRALYKGWGVTIPGGTCPTVGAGGHIVGGGYGALARLHGLVVDHLYGVEAVVVDRNGKARKVVATREETDPNRDLLWAHTGAGGGTLAVVTKYLMRSPGASGADPAKLLPQPPSELHVSTVTWPWERMTEAAFTTILRNFGLWCERNSAPGSPYASLFSQLKPTHRSAGAFSMTTQIDAGAPNSAKLLDDFLAAVNKGSGVDYRVDDRRTIAWLHATTYWPGFTAPDPTTRFKAKSAYMRKGFPEAQLKAFYKHLTRTDFQGPMSVVMISTYGGKVNTVAPADTVVPQRDSVLKLHYITFWQNAADDARHLAWIREFYQDVYAATGGVPTPGDVTDGCFVNYADVDLNSPQWNGSGVPWHELYFKGNYRKLQTVKAQWDPKNVFRHAQAVQLPA</sequence>
<dbReference type="InterPro" id="IPR006094">
    <property type="entry name" value="Oxid_FAD_bind_N"/>
</dbReference>
<dbReference type="GO" id="GO:0071949">
    <property type="term" value="F:FAD binding"/>
    <property type="evidence" value="ECO:0007669"/>
    <property type="project" value="InterPro"/>
</dbReference>
<dbReference type="InterPro" id="IPR036318">
    <property type="entry name" value="FAD-bd_PCMH-like_sf"/>
</dbReference>
<dbReference type="Gene3D" id="3.40.462.20">
    <property type="match status" value="1"/>
</dbReference>
<dbReference type="PROSITE" id="PS51318">
    <property type="entry name" value="TAT"/>
    <property type="match status" value="1"/>
</dbReference>
<dbReference type="Proteomes" id="UP000195755">
    <property type="component" value="Chromosome"/>
</dbReference>
<dbReference type="SUPFAM" id="SSF56176">
    <property type="entry name" value="FAD-binding/transporter-associated domain-like"/>
    <property type="match status" value="1"/>
</dbReference>
<evidence type="ECO:0000256" key="1">
    <source>
        <dbReference type="ARBA" id="ARBA00001974"/>
    </source>
</evidence>
<organism evidence="7 8">
    <name type="scientific">Streptomyces albireticuli</name>
    <dbReference type="NCBI Taxonomy" id="1940"/>
    <lineage>
        <taxon>Bacteria</taxon>
        <taxon>Bacillati</taxon>
        <taxon>Actinomycetota</taxon>
        <taxon>Actinomycetes</taxon>
        <taxon>Kitasatosporales</taxon>
        <taxon>Streptomycetaceae</taxon>
        <taxon>Streptomyces</taxon>
    </lineage>
</organism>
<dbReference type="EMBL" id="CP021744">
    <property type="protein sequence ID" value="ARZ69176.1"/>
    <property type="molecule type" value="Genomic_DNA"/>
</dbReference>
<feature type="domain" description="FAD-binding PCMH-type" evidence="6">
    <location>
        <begin position="81"/>
        <end position="261"/>
    </location>
</feature>
<gene>
    <name evidence="7" type="ORF">SMD11_3543</name>
</gene>
<accession>A0A1Z2L4G7</accession>
<dbReference type="PANTHER" id="PTHR42973">
    <property type="entry name" value="BINDING OXIDOREDUCTASE, PUTATIVE (AFU_ORTHOLOGUE AFUA_1G17690)-RELATED"/>
    <property type="match status" value="1"/>
</dbReference>
<evidence type="ECO:0000259" key="6">
    <source>
        <dbReference type="PROSITE" id="PS51387"/>
    </source>
</evidence>
<dbReference type="AlphaFoldDB" id="A0A1Z2L4G7"/>
<dbReference type="InterPro" id="IPR016166">
    <property type="entry name" value="FAD-bd_PCMH"/>
</dbReference>
<dbReference type="Pfam" id="PF08031">
    <property type="entry name" value="BBE"/>
    <property type="match status" value="1"/>
</dbReference>
<evidence type="ECO:0000256" key="4">
    <source>
        <dbReference type="ARBA" id="ARBA00022827"/>
    </source>
</evidence>